<dbReference type="SUPFAM" id="SSF53098">
    <property type="entry name" value="Ribonuclease H-like"/>
    <property type="match status" value="1"/>
</dbReference>
<dbReference type="GO" id="GO:0016787">
    <property type="term" value="F:hydrolase activity"/>
    <property type="evidence" value="ECO:0007669"/>
    <property type="project" value="UniProtKB-KW"/>
</dbReference>
<dbReference type="InterPro" id="IPR036397">
    <property type="entry name" value="RNaseH_sf"/>
</dbReference>
<comment type="caution">
    <text evidence="10">The sequence shown here is derived from an EMBL/GenBank/DDBJ whole genome shotgun (WGS) entry which is preliminary data.</text>
</comment>
<keyword evidence="4" id="KW-0378">Hydrolase</keyword>
<keyword evidence="9" id="KW-0233">DNA recombination</keyword>
<keyword evidence="2" id="KW-0479">Metal-binding</keyword>
<evidence type="ECO:0000256" key="4">
    <source>
        <dbReference type="ARBA" id="ARBA00022801"/>
    </source>
</evidence>
<dbReference type="GO" id="GO:0046872">
    <property type="term" value="F:metal ion binding"/>
    <property type="evidence" value="ECO:0007669"/>
    <property type="project" value="UniProtKB-KW"/>
</dbReference>
<dbReference type="Gene3D" id="3.30.420.10">
    <property type="entry name" value="Ribonuclease H-like superfamily/Ribonuclease H"/>
    <property type="match status" value="1"/>
</dbReference>
<keyword evidence="7" id="KW-0695">RNA-directed DNA polymerase</keyword>
<proteinExistence type="predicted"/>
<dbReference type="InterPro" id="IPR012337">
    <property type="entry name" value="RNaseH-like_sf"/>
</dbReference>
<evidence type="ECO:0000256" key="6">
    <source>
        <dbReference type="ARBA" id="ARBA00022908"/>
    </source>
</evidence>
<evidence type="ECO:0000256" key="7">
    <source>
        <dbReference type="ARBA" id="ARBA00022918"/>
    </source>
</evidence>
<gene>
    <name evidence="10" type="ORF">LIER_12457</name>
</gene>
<dbReference type="GO" id="GO:0015074">
    <property type="term" value="P:DNA integration"/>
    <property type="evidence" value="ECO:0007669"/>
    <property type="project" value="UniProtKB-KW"/>
</dbReference>
<keyword evidence="5" id="KW-0460">Magnesium</keyword>
<keyword evidence="8" id="KW-0548">Nucleotidyltransferase</keyword>
<evidence type="ECO:0000256" key="1">
    <source>
        <dbReference type="ARBA" id="ARBA00022722"/>
    </source>
</evidence>
<dbReference type="InterPro" id="IPR039537">
    <property type="entry name" value="Retrotran_Ty1/copia-like"/>
</dbReference>
<evidence type="ECO:0000256" key="9">
    <source>
        <dbReference type="ARBA" id="ARBA00023172"/>
    </source>
</evidence>
<keyword evidence="1" id="KW-0540">Nuclease</keyword>
<sequence>MAGSSRIPSSMTFAAQKESNMNFLPLSPLGKMVLWERKNRTIQEMARVMIDAKKIPVRFWAEAVNTTCYIHNRITLRPGNKGKSLMSKEMKP</sequence>
<evidence type="ECO:0000256" key="3">
    <source>
        <dbReference type="ARBA" id="ARBA00022759"/>
    </source>
</evidence>
<name>A0AAV3PTU8_LITER</name>
<dbReference type="GO" id="GO:0003676">
    <property type="term" value="F:nucleic acid binding"/>
    <property type="evidence" value="ECO:0007669"/>
    <property type="project" value="InterPro"/>
</dbReference>
<dbReference type="PANTHER" id="PTHR42648:SF11">
    <property type="entry name" value="TRANSPOSON TY4-P GAG-POL POLYPROTEIN"/>
    <property type="match status" value="1"/>
</dbReference>
<protein>
    <submittedName>
        <fullName evidence="10">Uncharacterized protein</fullName>
    </submittedName>
</protein>
<dbReference type="GO" id="GO:0003964">
    <property type="term" value="F:RNA-directed DNA polymerase activity"/>
    <property type="evidence" value="ECO:0007669"/>
    <property type="project" value="UniProtKB-KW"/>
</dbReference>
<dbReference type="EMBL" id="BAABME010002409">
    <property type="protein sequence ID" value="GAA0154498.1"/>
    <property type="molecule type" value="Genomic_DNA"/>
</dbReference>
<keyword evidence="8" id="KW-0808">Transferase</keyword>
<keyword evidence="6" id="KW-0229">DNA integration</keyword>
<dbReference type="Proteomes" id="UP001454036">
    <property type="component" value="Unassembled WGS sequence"/>
</dbReference>
<dbReference type="PANTHER" id="PTHR42648">
    <property type="entry name" value="TRANSPOSASE, PUTATIVE-RELATED"/>
    <property type="match status" value="1"/>
</dbReference>
<keyword evidence="3" id="KW-0255">Endonuclease</keyword>
<evidence type="ECO:0000256" key="8">
    <source>
        <dbReference type="ARBA" id="ARBA00022932"/>
    </source>
</evidence>
<evidence type="ECO:0000256" key="5">
    <source>
        <dbReference type="ARBA" id="ARBA00022842"/>
    </source>
</evidence>
<evidence type="ECO:0000256" key="2">
    <source>
        <dbReference type="ARBA" id="ARBA00022723"/>
    </source>
</evidence>
<evidence type="ECO:0000313" key="10">
    <source>
        <dbReference type="EMBL" id="GAA0154498.1"/>
    </source>
</evidence>
<organism evidence="10 11">
    <name type="scientific">Lithospermum erythrorhizon</name>
    <name type="common">Purple gromwell</name>
    <name type="synonym">Lithospermum officinale var. erythrorhizon</name>
    <dbReference type="NCBI Taxonomy" id="34254"/>
    <lineage>
        <taxon>Eukaryota</taxon>
        <taxon>Viridiplantae</taxon>
        <taxon>Streptophyta</taxon>
        <taxon>Embryophyta</taxon>
        <taxon>Tracheophyta</taxon>
        <taxon>Spermatophyta</taxon>
        <taxon>Magnoliopsida</taxon>
        <taxon>eudicotyledons</taxon>
        <taxon>Gunneridae</taxon>
        <taxon>Pentapetalae</taxon>
        <taxon>asterids</taxon>
        <taxon>lamiids</taxon>
        <taxon>Boraginales</taxon>
        <taxon>Boraginaceae</taxon>
        <taxon>Boraginoideae</taxon>
        <taxon>Lithospermeae</taxon>
        <taxon>Lithospermum</taxon>
    </lineage>
</organism>
<dbReference type="GO" id="GO:0004519">
    <property type="term" value="F:endonuclease activity"/>
    <property type="evidence" value="ECO:0007669"/>
    <property type="project" value="UniProtKB-KW"/>
</dbReference>
<dbReference type="GO" id="GO:0003887">
    <property type="term" value="F:DNA-directed DNA polymerase activity"/>
    <property type="evidence" value="ECO:0007669"/>
    <property type="project" value="UniProtKB-KW"/>
</dbReference>
<evidence type="ECO:0000313" key="11">
    <source>
        <dbReference type="Proteomes" id="UP001454036"/>
    </source>
</evidence>
<dbReference type="AlphaFoldDB" id="A0AAV3PTU8"/>
<keyword evidence="11" id="KW-1185">Reference proteome</keyword>
<keyword evidence="8" id="KW-0239">DNA-directed DNA polymerase</keyword>
<accession>A0AAV3PTU8</accession>
<dbReference type="GO" id="GO:0006310">
    <property type="term" value="P:DNA recombination"/>
    <property type="evidence" value="ECO:0007669"/>
    <property type="project" value="UniProtKB-KW"/>
</dbReference>
<reference evidence="10 11" key="1">
    <citation type="submission" date="2024-01" db="EMBL/GenBank/DDBJ databases">
        <title>The complete chloroplast genome sequence of Lithospermum erythrorhizon: insights into the phylogenetic relationship among Boraginaceae species and the maternal lineages of purple gromwells.</title>
        <authorList>
            <person name="Okada T."/>
            <person name="Watanabe K."/>
        </authorList>
    </citation>
    <scope>NUCLEOTIDE SEQUENCE [LARGE SCALE GENOMIC DNA]</scope>
</reference>